<accession>A0A7X2T4F1</accession>
<sequence length="294" mass="34872">MKQKEGYDESKRKETIKETEKRESEDSKNTERNKETKTEKDNKSDKVSDKINQYQYLSLTTCIQMAQAMGVPYTYGDYMTLLIQEESIEQIVKKINKEFELKPYTFEEYGYDKDLFTVLLKRIQKTLQSDFSNVYNQGIVEVMKQIKDFSKKHNVNIIDQINSLFKVDLLSLWKQFKNTCYQNIKDLDQIVKYENFVFEFLSIFKEIYKIDSSNILMDIADLYILCHENEKGDRYYSYLIQNTDKKENCYLRWATIYCENDMDMARTIAKKGLSAISSSSEKYSSLLEILVRNS</sequence>
<dbReference type="AlphaFoldDB" id="A0A7X2T4F1"/>
<dbReference type="Proteomes" id="UP000470082">
    <property type="component" value="Unassembled WGS sequence"/>
</dbReference>
<dbReference type="RefSeq" id="WP_154461546.1">
    <property type="nucleotide sequence ID" value="NZ_VUMM01000030.1"/>
</dbReference>
<evidence type="ECO:0000313" key="3">
    <source>
        <dbReference type="Proteomes" id="UP000470082"/>
    </source>
</evidence>
<comment type="caution">
    <text evidence="2">The sequence shown here is derived from an EMBL/GenBank/DDBJ whole genome shotgun (WGS) entry which is preliminary data.</text>
</comment>
<evidence type="ECO:0000256" key="1">
    <source>
        <dbReference type="SAM" id="MobiDB-lite"/>
    </source>
</evidence>
<dbReference type="EMBL" id="VUMM01000030">
    <property type="protein sequence ID" value="MSS02390.1"/>
    <property type="molecule type" value="Genomic_DNA"/>
</dbReference>
<keyword evidence="3" id="KW-1185">Reference proteome</keyword>
<evidence type="ECO:0000313" key="2">
    <source>
        <dbReference type="EMBL" id="MSS02390.1"/>
    </source>
</evidence>
<organism evidence="2 3">
    <name type="scientific">Floccifex porci</name>
    <dbReference type="NCBI Taxonomy" id="2606629"/>
    <lineage>
        <taxon>Bacteria</taxon>
        <taxon>Bacillati</taxon>
        <taxon>Bacillota</taxon>
        <taxon>Erysipelotrichia</taxon>
        <taxon>Erysipelotrichales</taxon>
        <taxon>Erysipelotrichaceae</taxon>
        <taxon>Floccifex</taxon>
    </lineage>
</organism>
<proteinExistence type="predicted"/>
<name>A0A7X2T4F1_9FIRM</name>
<protein>
    <submittedName>
        <fullName evidence="2">Uncharacterized protein</fullName>
    </submittedName>
</protein>
<reference evidence="2 3" key="1">
    <citation type="submission" date="2019-08" db="EMBL/GenBank/DDBJ databases">
        <title>In-depth cultivation of the pig gut microbiome towards novel bacterial diversity and tailored functional studies.</title>
        <authorList>
            <person name="Wylensek D."/>
            <person name="Hitch T.C.A."/>
            <person name="Clavel T."/>
        </authorList>
    </citation>
    <scope>NUCLEOTIDE SEQUENCE [LARGE SCALE GENOMIC DNA]</scope>
    <source>
        <strain evidence="2 3">LKV-178-WT-2G</strain>
    </source>
</reference>
<feature type="region of interest" description="Disordered" evidence="1">
    <location>
        <begin position="1"/>
        <end position="46"/>
    </location>
</feature>
<gene>
    <name evidence="2" type="ORF">FYJ50_09875</name>
</gene>